<name>A0ACB5UFA1_9FIRM</name>
<accession>A0ACB5UFA1</accession>
<sequence length="324" mass="36593">MKSAMQLDQKSIRKGKPVKRRVDKNRIIKNIVKYKQLYLMMLPGILILFIFKYVPMFGIVVAFKNYLPAKGFLASEWVGLEHFKHLFLNSPEFINVFKNTLIISFYKLVIGFPIPIMLAILINELRYIGHKRTIQTLIYLPHFLSWVIFGGIVYNVLALSGPVNTLLQSFGFEPIMFMTKTNMFRGIIVGSSIFKDSGWGTVVYLAAIVGVNPTLYEAAVVDGANRFQRIWHVTLPAIKGTIIVLLILRIGRILDVGFQQILVLYNPIVYNVADVFGTFVYRVGINQGNYSFATAAGLFKGVVGFILVRLANKLSKKMGEAGVW</sequence>
<keyword evidence="2" id="KW-1185">Reference proteome</keyword>
<protein>
    <submittedName>
        <fullName evidence="1">Polygalacturonan/rhamnogalacturonan ABC transporter permease</fullName>
    </submittedName>
</protein>
<comment type="caution">
    <text evidence="1">The sequence shown here is derived from an EMBL/GenBank/DDBJ whole genome shotgun (WGS) entry which is preliminary data.</text>
</comment>
<evidence type="ECO:0000313" key="2">
    <source>
        <dbReference type="Proteomes" id="UP001374599"/>
    </source>
</evidence>
<evidence type="ECO:0000313" key="1">
    <source>
        <dbReference type="EMBL" id="GMQ61632.1"/>
    </source>
</evidence>
<organism evidence="1 2">
    <name type="scientific">Vallitalea maricola</name>
    <dbReference type="NCBI Taxonomy" id="3074433"/>
    <lineage>
        <taxon>Bacteria</taxon>
        <taxon>Bacillati</taxon>
        <taxon>Bacillota</taxon>
        <taxon>Clostridia</taxon>
        <taxon>Lachnospirales</taxon>
        <taxon>Vallitaleaceae</taxon>
        <taxon>Vallitalea</taxon>
    </lineage>
</organism>
<dbReference type="Proteomes" id="UP001374599">
    <property type="component" value="Unassembled WGS sequence"/>
</dbReference>
<reference evidence="1" key="1">
    <citation type="submission" date="2023-09" db="EMBL/GenBank/DDBJ databases">
        <title>Vallitalea sediminicola and Vallitalea maricola sp. nov., anaerobic bacteria isolated from marine sediment.</title>
        <authorList>
            <person name="Hirano S."/>
            <person name="Maeda A."/>
            <person name="Terahara T."/>
            <person name="Mori K."/>
            <person name="Hamada M."/>
            <person name="Matsumoto R."/>
            <person name="Kobayashi T."/>
        </authorList>
    </citation>
    <scope>NUCLEOTIDE SEQUENCE</scope>
    <source>
        <strain evidence="1">AN17-2</strain>
    </source>
</reference>
<dbReference type="EMBL" id="BTPU01000010">
    <property type="protein sequence ID" value="GMQ61632.1"/>
    <property type="molecule type" value="Genomic_DNA"/>
</dbReference>
<proteinExistence type="predicted"/>
<gene>
    <name evidence="1" type="primary">rmgP_2</name>
    <name evidence="1" type="ORF">AN2V17_08610</name>
</gene>